<reference evidence="2" key="1">
    <citation type="submission" date="2023-06" db="EMBL/GenBank/DDBJ databases">
        <title>Reference genome for the Northern bat (Eptesicus nilssonii), a most northern bat species.</title>
        <authorList>
            <person name="Laine V.N."/>
            <person name="Pulliainen A.T."/>
            <person name="Lilley T.M."/>
        </authorList>
    </citation>
    <scope>NUCLEOTIDE SEQUENCE</scope>
    <source>
        <strain evidence="2">BLF_Eptnil</strain>
        <tissue evidence="2">Kidney</tissue>
    </source>
</reference>
<name>A0AA40I9L7_CNENI</name>
<protein>
    <recommendedName>
        <fullName evidence="4">Histone-lysine N-methyltransferase PRDM6</fullName>
    </recommendedName>
</protein>
<dbReference type="EMBL" id="JAULJE010000003">
    <property type="protein sequence ID" value="KAK1345027.1"/>
    <property type="molecule type" value="Genomic_DNA"/>
</dbReference>
<feature type="region of interest" description="Disordered" evidence="1">
    <location>
        <begin position="369"/>
        <end position="412"/>
    </location>
</feature>
<sequence length="606" mass="62848">MKPVEPACPWHPKEDKPRACPGADVIDRALDTCLGSNKEEERDPQEDNSSRRGPKRLGRCATPAGVGSGRRPRVGAASGSRVLRGSAFAPGFDSAGWELGAAGCEASSVDTAPTARRGSLRVNFAPQRSWEEGAAEPGGCWQSRGLRLPLQALGGCPARPSRTRPGARLTRTLLSALCPQREASDMLKPGDPGGSAFLKVDPAYLQHWQQLFPHGGGGGPLKGGGAAGPLGAPQPLQPPPPPPPPPERAEPPPDSLRPRPASLSSAASTPASSSTSASSAASCAAAAAALAGLSALPVAQLPVFAPLAAAVAAEPLPHKDLCLGAASGPGPSKCGGGGDGRGAPRFRCSAEELDYYLYGQQRMEIIPLNQHTSDPNNPPSLEDSSRLPARAFSSPPSRGTAPGDGGLRAARDAESRELAGLALGVAHGGGDAFVSGIYPRVGHWSCRVNLSFPSLPPPFRVPPAGCDMCADNRHGECPMHGPLHSLRRLVSTGSAAAAAPPPEMPEWLRDLPREVCLCTSTVPGLAYGICAAQRIQQGTWIGPFQGVLLPPEKVQAGAVRNTQHLWEVSRPPPRGARELGRRGPGPWRVATSGRAFPCFLESNSGE</sequence>
<evidence type="ECO:0008006" key="4">
    <source>
        <dbReference type="Google" id="ProtNLM"/>
    </source>
</evidence>
<evidence type="ECO:0000256" key="1">
    <source>
        <dbReference type="SAM" id="MobiDB-lite"/>
    </source>
</evidence>
<evidence type="ECO:0000313" key="3">
    <source>
        <dbReference type="Proteomes" id="UP001177744"/>
    </source>
</evidence>
<accession>A0AA40I9L7</accession>
<dbReference type="InterPro" id="IPR046341">
    <property type="entry name" value="SET_dom_sf"/>
</dbReference>
<dbReference type="AlphaFoldDB" id="A0AA40I9L7"/>
<dbReference type="Proteomes" id="UP001177744">
    <property type="component" value="Unassembled WGS sequence"/>
</dbReference>
<proteinExistence type="predicted"/>
<feature type="compositionally biased region" description="Pro residues" evidence="1">
    <location>
        <begin position="235"/>
        <end position="246"/>
    </location>
</feature>
<gene>
    <name evidence="2" type="ORF">QTO34_013731</name>
</gene>
<evidence type="ECO:0000313" key="2">
    <source>
        <dbReference type="EMBL" id="KAK1345027.1"/>
    </source>
</evidence>
<comment type="caution">
    <text evidence="2">The sequence shown here is derived from an EMBL/GenBank/DDBJ whole genome shotgun (WGS) entry which is preliminary data.</text>
</comment>
<feature type="compositionally biased region" description="Low complexity" evidence="1">
    <location>
        <begin position="258"/>
        <end position="276"/>
    </location>
</feature>
<feature type="region of interest" description="Disordered" evidence="1">
    <location>
        <begin position="1"/>
        <end position="80"/>
    </location>
</feature>
<organism evidence="2 3">
    <name type="scientific">Cnephaeus nilssonii</name>
    <name type="common">Northern bat</name>
    <name type="synonym">Eptesicus nilssonii</name>
    <dbReference type="NCBI Taxonomy" id="3371016"/>
    <lineage>
        <taxon>Eukaryota</taxon>
        <taxon>Metazoa</taxon>
        <taxon>Chordata</taxon>
        <taxon>Craniata</taxon>
        <taxon>Vertebrata</taxon>
        <taxon>Euteleostomi</taxon>
        <taxon>Mammalia</taxon>
        <taxon>Eutheria</taxon>
        <taxon>Laurasiatheria</taxon>
        <taxon>Chiroptera</taxon>
        <taxon>Yangochiroptera</taxon>
        <taxon>Vespertilionidae</taxon>
        <taxon>Cnephaeus</taxon>
    </lineage>
</organism>
<feature type="region of interest" description="Disordered" evidence="1">
    <location>
        <begin position="210"/>
        <end position="276"/>
    </location>
</feature>
<keyword evidence="3" id="KW-1185">Reference proteome</keyword>
<dbReference type="Gene3D" id="2.170.270.10">
    <property type="entry name" value="SET domain"/>
    <property type="match status" value="1"/>
</dbReference>
<feature type="compositionally biased region" description="Gly residues" evidence="1">
    <location>
        <begin position="214"/>
        <end position="228"/>
    </location>
</feature>